<feature type="compositionally biased region" description="Basic and acidic residues" evidence="1">
    <location>
        <begin position="59"/>
        <end position="83"/>
    </location>
</feature>
<feature type="domain" description="Heterokaryon incompatibility" evidence="2">
    <location>
        <begin position="1562"/>
        <end position="1719"/>
    </location>
</feature>
<dbReference type="PANTHER" id="PTHR32387">
    <property type="entry name" value="WU:FJ29H11"/>
    <property type="match status" value="1"/>
</dbReference>
<dbReference type="PANTHER" id="PTHR32387:SF0">
    <property type="entry name" value="PROTEIN NO VEIN"/>
    <property type="match status" value="1"/>
</dbReference>
<gene>
    <name evidence="3" type="ORF">PT974_12564</name>
</gene>
<evidence type="ECO:0000313" key="3">
    <source>
        <dbReference type="EMBL" id="KAK5988410.1"/>
    </source>
</evidence>
<accession>A0ABR0S9F8</accession>
<protein>
    <submittedName>
        <fullName evidence="3">Protein NO VEIN-like protein</fullName>
    </submittedName>
</protein>
<dbReference type="EMBL" id="JAVFKD010000016">
    <property type="protein sequence ID" value="KAK5988410.1"/>
    <property type="molecule type" value="Genomic_DNA"/>
</dbReference>
<dbReference type="Gene3D" id="3.30.565.10">
    <property type="entry name" value="Histidine kinase-like ATPase, C-terminal domain"/>
    <property type="match status" value="1"/>
</dbReference>
<dbReference type="Proteomes" id="UP001338125">
    <property type="component" value="Unassembled WGS sequence"/>
</dbReference>
<dbReference type="InterPro" id="IPR036890">
    <property type="entry name" value="HATPase_C_sf"/>
</dbReference>
<dbReference type="Pfam" id="PF26639">
    <property type="entry name" value="Het-6_barrel"/>
    <property type="match status" value="1"/>
</dbReference>
<organism evidence="3 4">
    <name type="scientific">Cladobotryum mycophilum</name>
    <dbReference type="NCBI Taxonomy" id="491253"/>
    <lineage>
        <taxon>Eukaryota</taxon>
        <taxon>Fungi</taxon>
        <taxon>Dikarya</taxon>
        <taxon>Ascomycota</taxon>
        <taxon>Pezizomycotina</taxon>
        <taxon>Sordariomycetes</taxon>
        <taxon>Hypocreomycetidae</taxon>
        <taxon>Hypocreales</taxon>
        <taxon>Hypocreaceae</taxon>
        <taxon>Cladobotryum</taxon>
    </lineage>
</organism>
<dbReference type="InterPro" id="IPR052957">
    <property type="entry name" value="Auxin_embryo_med"/>
</dbReference>
<sequence>MPGFRRAVGGLFGSRHASGNVSHGDTINVKSTDESAQNAYSKELPLGALGDEVDTNEIGPERPTSEAEARDHISSIRKEKGVDTTDGPSKDLTQALNILANDLYQKPTHFLLELIQNIDDNSYCPTVIPTMNITLSHGMLRIDSNELGFTRKNVEAICRIGQTSKVNLSGTTKHIGQKGIGFKSVFKVANVVYIYSGYYFFKFDKSAPLGMLAPIWSTFPQDRFPGMTSILLELAPEYDSSDLIKELKTIDSSLLLFLRQLRNIHIQIRNSRWSWKDTLWYRPSWDVRLKRYPEVKKGDLDRIDISHGGNKSTYWVISHRVDNLPHDSRREGFEQSEVLIGFPVKESKKEMVQAETQFLYAFLPIRNVGFKCMIQADFLLVANREDIDDCSWNRTLLDSIPLAFLAAVKEFNESDNRYLWLKYLPRKSHHQTPFAEIAQKVLHLLSEHEILESQQGVFMQPSKLIRVPLHFRDEDRTLLLPQGTKPINVLSDKYPSSFNDELDLLGVATMSTADFLLQLGNFIAKRPLVFRNMPQAWHSILARLLSNLFVENEVNETAIKKWPIIPLSNGRWATKDAGSIYFPIDSSVRKPAGLHIMEVHSSAVDSPDRVKLLKLLGVLEANKYTMAEYVLNKHQNSGFKAHSLSVSDLVYHAFVLYSTKLDCSGKKLWFACEDNSVHLSNDIYIDVRVGEELWVSSATRIFRKHRSKVHFLHQDYFKTFRGNAARSWLVNTFSIEKIPRLSQSLGEPPQHTLHGDFSLLTKIVPSIDFLSLMRDNWLSYSNAWMKGPNKECPVSLMSAISELEVDCHGRSTGKLGHTFLPRKAVLMRCEFSAKRLCSGFPEKGFSILGCDVCQLVHNNCNKKSDQKKIEGNFILQVPNPEDPEWDFLKTFGVMIKVDIKTLLLRLVQLRELRLPDSDATKSHASSIYDQIQNWMQEGDINMNEIKSIQELFADQELIFIPETSEDTKGSWVQKQVCVWDGPCCLSRIKRLSSHYPEHNHLFCTSLGIPQANIDTLADEAQRLTNSDDLERIYRLLTTIDEFLTSDNSQKKNAIPFEDYLMFPVRSPHSALPFELRAASGLEEWYIANNEQVQRSFEGLIDLLAVDSDRVDKINSFLLRVGLKSRMLSSAATEKLSPVGDTMYMQRFTSDLRKKARYLSRLVSRDHLDREAILKGLKLLTVFGVEEILTTRSVVFRGLTVQGRDEPVDVGLKHEVPTLIIFMLQRDVAENHYPAELEEELVEFCGIEASKRSLVSYLLRESDEKRIKASLKKRGIADVAGSFPAIALSDFTIEHANVPSKPHLPTYYEGVDSTIVRSSMSGAFESMNRGSFTFNLPSLRYDEKAPQFFAELYVSSILGKIMGQEYNPTIHWTSPLRTRAGFKPFSSGISGTTPSFTILDNKNIIAAAFTNFQLPDTLGGNTYPTYCIEVCVTETGLDSPFLFRNNIMDKSQPHEVFIIARVYDIYQNPGISFFADPWKLHQEGSMSLFFHKVHGMGLKEETAIWTQSSMEAGLILESIHLYTYRPLAFEEIRLMELLPGSDEDELRGKVHHYNITASDLPAYHSLSYVWGLATAGMGGHSLKTDDGIIEITPSLDLALRRLRAPGQSTWLWVDAVCINQKDNLEKKIQIHLMYHIFRLAKETIIWLGTEENDSDVVIKVLHGICSDPLPDSSSMTNSSFSQNAAAANDVESSDITIKNLQDFNQLLARSWFARVWVIQELVWASKATIVCGSSSISWDAFYMALRICEKQVDSSETNKPEGIFVFPNAGPAHALAYMRNRLKNQRRKLPLLSLLDKFSYATATLVRDKIFALLSLASEEHDDLYADYDSNLEDVVRRLAEFFVNQGQTLDLLYRSGDSKAYPLCSWMPNWVSNDRADLQTISTWMAGKKGNFQAGGPADLLGKWRPRICKPEFVLEVQGWVVDKVEATTVEALRKEGEGTIPITKIKDIQLAIQNLVSGYQYPTGETVDELVLKIPIGNASGPHRNAQTTAVLAHRDFLLQAGENDEDTNLSDTNMSGWDADLKSVVSSVPLDADTFVYRSLPSPNRMLYAKYWETALEFARRLPSSQFAITGRKYVGILPGAAAKGDQICIFPGAKVPFVLRKNASSDFYELIGECYIHGIMFGEAKLFDNMVEETFRLK</sequence>
<dbReference type="SUPFAM" id="SSF55874">
    <property type="entry name" value="ATPase domain of HSP90 chaperone/DNA topoisomerase II/histidine kinase"/>
    <property type="match status" value="1"/>
</dbReference>
<evidence type="ECO:0000259" key="2">
    <source>
        <dbReference type="Pfam" id="PF06985"/>
    </source>
</evidence>
<dbReference type="InterPro" id="IPR010730">
    <property type="entry name" value="HET"/>
</dbReference>
<dbReference type="NCBIfam" id="NF047352">
    <property type="entry name" value="P_loop_sacsin"/>
    <property type="match status" value="1"/>
</dbReference>
<reference evidence="3 4" key="1">
    <citation type="submission" date="2024-01" db="EMBL/GenBank/DDBJ databases">
        <title>Complete genome of Cladobotryum mycophilum ATHUM6906.</title>
        <authorList>
            <person name="Christinaki A.C."/>
            <person name="Myridakis A.I."/>
            <person name="Kouvelis V.N."/>
        </authorList>
    </citation>
    <scope>NUCLEOTIDE SEQUENCE [LARGE SCALE GENOMIC DNA]</scope>
    <source>
        <strain evidence="3 4">ATHUM6906</strain>
    </source>
</reference>
<evidence type="ECO:0000256" key="1">
    <source>
        <dbReference type="SAM" id="MobiDB-lite"/>
    </source>
</evidence>
<proteinExistence type="predicted"/>
<dbReference type="Pfam" id="PF06985">
    <property type="entry name" value="HET"/>
    <property type="match status" value="1"/>
</dbReference>
<evidence type="ECO:0000313" key="4">
    <source>
        <dbReference type="Proteomes" id="UP001338125"/>
    </source>
</evidence>
<feature type="region of interest" description="Disordered" evidence="1">
    <location>
        <begin position="8"/>
        <end position="88"/>
    </location>
</feature>
<feature type="compositionally biased region" description="Polar residues" evidence="1">
    <location>
        <begin position="17"/>
        <end position="40"/>
    </location>
</feature>
<comment type="caution">
    <text evidence="3">The sequence shown here is derived from an EMBL/GenBank/DDBJ whole genome shotgun (WGS) entry which is preliminary data.</text>
</comment>
<name>A0ABR0S9F8_9HYPO</name>
<keyword evidence="4" id="KW-1185">Reference proteome</keyword>